<dbReference type="Pfam" id="PF00050">
    <property type="entry name" value="Kazal_1"/>
    <property type="match status" value="1"/>
</dbReference>
<dbReference type="AlphaFoldDB" id="A0A8C4MRC5"/>
<proteinExistence type="predicted"/>
<dbReference type="SUPFAM" id="SSF100895">
    <property type="entry name" value="Kazal-type serine protease inhibitors"/>
    <property type="match status" value="1"/>
</dbReference>
<evidence type="ECO:0000313" key="2">
    <source>
        <dbReference type="Ensembl" id="ENSEASP00005030416.1"/>
    </source>
</evidence>
<evidence type="ECO:0000313" key="3">
    <source>
        <dbReference type="Proteomes" id="UP000694387"/>
    </source>
</evidence>
<dbReference type="Ensembl" id="ENSEAST00005033067.2">
    <property type="protein sequence ID" value="ENSEASP00005030416.1"/>
    <property type="gene ID" value="ENSEASG00005020714.2"/>
</dbReference>
<organism evidence="2 3">
    <name type="scientific">Equus asinus</name>
    <name type="common">Donkey</name>
    <name type="synonym">Equus africanus asinus</name>
    <dbReference type="NCBI Taxonomy" id="9793"/>
    <lineage>
        <taxon>Eukaryota</taxon>
        <taxon>Metazoa</taxon>
        <taxon>Chordata</taxon>
        <taxon>Craniata</taxon>
        <taxon>Vertebrata</taxon>
        <taxon>Euteleostomi</taxon>
        <taxon>Mammalia</taxon>
        <taxon>Eutheria</taxon>
        <taxon>Laurasiatheria</taxon>
        <taxon>Perissodactyla</taxon>
        <taxon>Equidae</taxon>
        <taxon>Equus</taxon>
    </lineage>
</organism>
<dbReference type="Proteomes" id="UP000694387">
    <property type="component" value="Chromosome 12"/>
</dbReference>
<dbReference type="InterPro" id="IPR002350">
    <property type="entry name" value="Kazal_dom"/>
</dbReference>
<reference evidence="2" key="2">
    <citation type="submission" date="2025-08" db="UniProtKB">
        <authorList>
            <consortium name="Ensembl"/>
        </authorList>
    </citation>
    <scope>IDENTIFICATION</scope>
</reference>
<keyword evidence="3" id="KW-1185">Reference proteome</keyword>
<dbReference type="InterPro" id="IPR036058">
    <property type="entry name" value="Kazal_dom_sf"/>
</dbReference>
<dbReference type="SMART" id="SM00280">
    <property type="entry name" value="KAZAL"/>
    <property type="match status" value="1"/>
</dbReference>
<dbReference type="CDD" id="cd00104">
    <property type="entry name" value="KAZAL_FS"/>
    <property type="match status" value="1"/>
</dbReference>
<reference evidence="2 3" key="1">
    <citation type="journal article" date="2020" name="Nat. Commun.">
        <title>Donkey genomes provide new insights into domestication and selection for coat color.</title>
        <authorList>
            <person name="Wang"/>
            <person name="C."/>
            <person name="Li"/>
            <person name="H."/>
            <person name="Guo"/>
            <person name="Y."/>
            <person name="Huang"/>
            <person name="J."/>
            <person name="Sun"/>
            <person name="Y."/>
            <person name="Min"/>
            <person name="J."/>
            <person name="Wang"/>
            <person name="J."/>
            <person name="Fang"/>
            <person name="X."/>
            <person name="Zhao"/>
            <person name="Z."/>
            <person name="Wang"/>
            <person name="S."/>
            <person name="Zhang"/>
            <person name="Y."/>
            <person name="Liu"/>
            <person name="Q."/>
            <person name="Jiang"/>
            <person name="Q."/>
            <person name="Wang"/>
            <person name="X."/>
            <person name="Guo"/>
            <person name="Y."/>
            <person name="Yang"/>
            <person name="C."/>
            <person name="Wang"/>
            <person name="Y."/>
            <person name="Tian"/>
            <person name="F."/>
            <person name="Zhuang"/>
            <person name="G."/>
            <person name="Fan"/>
            <person name="Y."/>
            <person name="Gao"/>
            <person name="Q."/>
            <person name="Li"/>
            <person name="Y."/>
            <person name="Ju"/>
            <person name="Z."/>
            <person name="Li"/>
            <person name="J."/>
            <person name="Li"/>
            <person name="R."/>
            <person name="Hou"/>
            <person name="M."/>
            <person name="Yang"/>
            <person name="G."/>
            <person name="Liu"/>
            <person name="G."/>
            <person name="Liu"/>
            <person name="W."/>
            <person name="Guo"/>
            <person name="J."/>
            <person name="Pan"/>
            <person name="S."/>
            <person name="Fan"/>
            <person name="G."/>
            <person name="Zhang"/>
            <person name="W."/>
            <person name="Zhang"/>
            <person name="R."/>
            <person name="Yu"/>
            <person name="J."/>
            <person name="Zhang"/>
            <person name="X."/>
            <person name="Yin"/>
            <person name="Q."/>
            <person name="Ji"/>
            <person name="C."/>
            <person name="Jin"/>
            <person name="Y."/>
            <person name="Yue"/>
            <person name="G."/>
            <person name="Liu"/>
            <person name="M."/>
            <person name="Xu"/>
            <person name="J."/>
            <person name="Liu"/>
            <person name="S."/>
            <person name="Jordana"/>
            <person name="J."/>
            <person name="Noce"/>
            <person name="A."/>
            <person name="Amills"/>
            <person name="M."/>
            <person name="Wu"/>
            <person name="D.D."/>
            <person name="Li"/>
            <person name="S."/>
            <person name="Zhou"/>
            <person name="X. and Zhong"/>
            <person name="J."/>
        </authorList>
    </citation>
    <scope>NUCLEOTIDE SEQUENCE [LARGE SCALE GENOMIC DNA]</scope>
</reference>
<accession>A0A8C4MRC5</accession>
<name>A0A8C4MRC5_EQUAS</name>
<dbReference type="PROSITE" id="PS51465">
    <property type="entry name" value="KAZAL_2"/>
    <property type="match status" value="1"/>
</dbReference>
<feature type="domain" description="Kazal-like" evidence="1">
    <location>
        <begin position="45"/>
        <end position="72"/>
    </location>
</feature>
<evidence type="ECO:0000259" key="1">
    <source>
        <dbReference type="PROSITE" id="PS51465"/>
    </source>
</evidence>
<reference evidence="2" key="3">
    <citation type="submission" date="2025-09" db="UniProtKB">
        <authorList>
            <consortium name="Ensembl"/>
        </authorList>
    </citation>
    <scope>IDENTIFICATION</scope>
</reference>
<sequence>METYFLPHNLSFLNILSDEIFLSLLVLISRLTGSTSIKNSAGTINCLSIYKPVCGSDGRTYSNDCVFGEAKR</sequence>
<protein>
    <recommendedName>
        <fullName evidence="1">Kazal-like domain-containing protein</fullName>
    </recommendedName>
</protein>
<dbReference type="Gene3D" id="3.30.60.30">
    <property type="match status" value="1"/>
</dbReference>